<dbReference type="InterPro" id="IPR050766">
    <property type="entry name" value="Bact_Lucif_Oxidored"/>
</dbReference>
<gene>
    <name evidence="2" type="ORF">CF165_13380</name>
</gene>
<evidence type="ECO:0000259" key="1">
    <source>
        <dbReference type="Pfam" id="PF00296"/>
    </source>
</evidence>
<dbReference type="RefSeq" id="WP_093947816.1">
    <property type="nucleotide sequence ID" value="NZ_NMUL01000010.1"/>
</dbReference>
<dbReference type="PANTHER" id="PTHR30137:SF19">
    <property type="entry name" value="LUCIFERASE-LIKE MONOOXYGENASE"/>
    <property type="match status" value="1"/>
</dbReference>
<sequence length="317" mass="34182">MTLRVSILDQSPVVEGGTAADALSATVDLARSADQWNFTRYWVSEHHDVQRFAGGAPEVLMASLLAQTRRLRIGSGGVLMPCRDPGRVTESFRVLTDLHGARVDLGIGRSRAPVALYAEQIDAVRKQLCTGSGAQPEWWLLGMGALVAGTAARVGAGFCFGHFITPKGSKETLEAYREGFERGPGSPVPRGGLAVNVIVADSAARADRLAEAFLLFRSHDNADSLFPSAETVRWHRWTSAERERAAVHRLSLMSGTAEQVAPALHTLAEEHNVDELVINTVTHDYGERQRSFELLAEALELTAGSERAAGCGTGRGR</sequence>
<dbReference type="GO" id="GO:0005829">
    <property type="term" value="C:cytosol"/>
    <property type="evidence" value="ECO:0007669"/>
    <property type="project" value="TreeGrafter"/>
</dbReference>
<organism evidence="2 3">
    <name type="scientific">Amycolatopsis vastitatis</name>
    <dbReference type="NCBI Taxonomy" id="1905142"/>
    <lineage>
        <taxon>Bacteria</taxon>
        <taxon>Bacillati</taxon>
        <taxon>Actinomycetota</taxon>
        <taxon>Actinomycetes</taxon>
        <taxon>Pseudonocardiales</taxon>
        <taxon>Pseudonocardiaceae</taxon>
        <taxon>Amycolatopsis</taxon>
    </lineage>
</organism>
<dbReference type="OrthoDB" id="9780518at2"/>
<dbReference type="EMBL" id="NMUL01000010">
    <property type="protein sequence ID" value="OXM68494.1"/>
    <property type="molecule type" value="Genomic_DNA"/>
</dbReference>
<dbReference type="InterPro" id="IPR011251">
    <property type="entry name" value="Luciferase-like_dom"/>
</dbReference>
<evidence type="ECO:0000313" key="3">
    <source>
        <dbReference type="Proteomes" id="UP000215199"/>
    </source>
</evidence>
<proteinExistence type="predicted"/>
<protein>
    <submittedName>
        <fullName evidence="2">LLM class flavin-dependent oxidoreductase</fullName>
    </submittedName>
</protein>
<accession>A0A229TC50</accession>
<reference evidence="3" key="1">
    <citation type="submission" date="2017-07" db="EMBL/GenBank/DDBJ databases">
        <title>Comparative genome mining reveals phylogenetic distribution patterns of secondary metabolites in Amycolatopsis.</title>
        <authorList>
            <person name="Adamek M."/>
            <person name="Alanjary M."/>
            <person name="Sales-Ortells H."/>
            <person name="Goodfellow M."/>
            <person name="Bull A.T."/>
            <person name="Kalinowski J."/>
            <person name="Ziemert N."/>
        </authorList>
    </citation>
    <scope>NUCLEOTIDE SEQUENCE [LARGE SCALE GENOMIC DNA]</scope>
    <source>
        <strain evidence="3">H5</strain>
    </source>
</reference>
<dbReference type="AlphaFoldDB" id="A0A229TC50"/>
<dbReference type="GO" id="GO:0016705">
    <property type="term" value="F:oxidoreductase activity, acting on paired donors, with incorporation or reduction of molecular oxygen"/>
    <property type="evidence" value="ECO:0007669"/>
    <property type="project" value="InterPro"/>
</dbReference>
<dbReference type="PANTHER" id="PTHR30137">
    <property type="entry name" value="LUCIFERASE-LIKE MONOOXYGENASE"/>
    <property type="match status" value="1"/>
</dbReference>
<dbReference type="SUPFAM" id="SSF51679">
    <property type="entry name" value="Bacterial luciferase-like"/>
    <property type="match status" value="1"/>
</dbReference>
<name>A0A229TC50_9PSEU</name>
<comment type="caution">
    <text evidence="2">The sequence shown here is derived from an EMBL/GenBank/DDBJ whole genome shotgun (WGS) entry which is preliminary data.</text>
</comment>
<dbReference type="Pfam" id="PF00296">
    <property type="entry name" value="Bac_luciferase"/>
    <property type="match status" value="2"/>
</dbReference>
<keyword evidence="3" id="KW-1185">Reference proteome</keyword>
<evidence type="ECO:0000313" key="2">
    <source>
        <dbReference type="EMBL" id="OXM68494.1"/>
    </source>
</evidence>
<dbReference type="Gene3D" id="3.20.20.30">
    <property type="entry name" value="Luciferase-like domain"/>
    <property type="match status" value="1"/>
</dbReference>
<dbReference type="Proteomes" id="UP000215199">
    <property type="component" value="Unassembled WGS sequence"/>
</dbReference>
<feature type="domain" description="Luciferase-like" evidence="1">
    <location>
        <begin position="15"/>
        <end position="115"/>
    </location>
</feature>
<feature type="domain" description="Luciferase-like" evidence="1">
    <location>
        <begin position="135"/>
        <end position="269"/>
    </location>
</feature>
<dbReference type="InterPro" id="IPR036661">
    <property type="entry name" value="Luciferase-like_sf"/>
</dbReference>